<protein>
    <submittedName>
        <fullName evidence="1">Uncharacterized protein</fullName>
    </submittedName>
</protein>
<organism evidence="1 2">
    <name type="scientific">Caenorhabditis auriculariae</name>
    <dbReference type="NCBI Taxonomy" id="2777116"/>
    <lineage>
        <taxon>Eukaryota</taxon>
        <taxon>Metazoa</taxon>
        <taxon>Ecdysozoa</taxon>
        <taxon>Nematoda</taxon>
        <taxon>Chromadorea</taxon>
        <taxon>Rhabditida</taxon>
        <taxon>Rhabditina</taxon>
        <taxon>Rhabditomorpha</taxon>
        <taxon>Rhabditoidea</taxon>
        <taxon>Rhabditidae</taxon>
        <taxon>Peloderinae</taxon>
        <taxon>Caenorhabditis</taxon>
    </lineage>
</organism>
<name>A0A8S1GMP8_9PELO</name>
<dbReference type="Proteomes" id="UP000835052">
    <property type="component" value="Unassembled WGS sequence"/>
</dbReference>
<gene>
    <name evidence="1" type="ORF">CAUJ_LOCUS298</name>
</gene>
<reference evidence="1" key="1">
    <citation type="submission" date="2020-10" db="EMBL/GenBank/DDBJ databases">
        <authorList>
            <person name="Kikuchi T."/>
        </authorList>
    </citation>
    <scope>NUCLEOTIDE SEQUENCE</scope>
    <source>
        <strain evidence="1">NKZ352</strain>
    </source>
</reference>
<sequence>MTINKTLNGSYEEMVTKKTTEALKMITIIESELERIKRFARGIESETAQLTVKKSLLVQGSQRQEKS</sequence>
<evidence type="ECO:0000313" key="1">
    <source>
        <dbReference type="EMBL" id="CAD6184379.1"/>
    </source>
</evidence>
<dbReference type="EMBL" id="CAJGYM010000001">
    <property type="protein sequence ID" value="CAD6184379.1"/>
    <property type="molecule type" value="Genomic_DNA"/>
</dbReference>
<keyword evidence="2" id="KW-1185">Reference proteome</keyword>
<comment type="caution">
    <text evidence="1">The sequence shown here is derived from an EMBL/GenBank/DDBJ whole genome shotgun (WGS) entry which is preliminary data.</text>
</comment>
<proteinExistence type="predicted"/>
<dbReference type="AlphaFoldDB" id="A0A8S1GMP8"/>
<accession>A0A8S1GMP8</accession>
<evidence type="ECO:0000313" key="2">
    <source>
        <dbReference type="Proteomes" id="UP000835052"/>
    </source>
</evidence>